<feature type="transmembrane region" description="Helical" evidence="1">
    <location>
        <begin position="84"/>
        <end position="105"/>
    </location>
</feature>
<dbReference type="Proteomes" id="UP000808349">
    <property type="component" value="Unassembled WGS sequence"/>
</dbReference>
<dbReference type="EMBL" id="JADKFW010000004">
    <property type="protein sequence ID" value="MBK9716641.1"/>
    <property type="molecule type" value="Genomic_DNA"/>
</dbReference>
<dbReference type="AlphaFoldDB" id="A0A9D7S782"/>
<organism evidence="2 3">
    <name type="scientific">Candidatus Defluviibacterium haderslevense</name>
    <dbReference type="NCBI Taxonomy" id="2981993"/>
    <lineage>
        <taxon>Bacteria</taxon>
        <taxon>Pseudomonadati</taxon>
        <taxon>Bacteroidota</taxon>
        <taxon>Saprospiria</taxon>
        <taxon>Saprospirales</taxon>
        <taxon>Saprospiraceae</taxon>
        <taxon>Candidatus Defluviibacterium</taxon>
    </lineage>
</organism>
<keyword evidence="1" id="KW-0812">Transmembrane</keyword>
<keyword evidence="1" id="KW-1133">Transmembrane helix</keyword>
<keyword evidence="1" id="KW-0472">Membrane</keyword>
<feature type="transmembrane region" description="Helical" evidence="1">
    <location>
        <begin position="20"/>
        <end position="37"/>
    </location>
</feature>
<sequence length="159" mass="18232">MMYSNLYSNLNNRSLPQRIFGALMFIVIVTLFLYLFYQIYRLLFLLSPLFLFAAVLLFPKVLFDHLKSIGLAFKQNLIGGLTNLTIQIIGLPLVSIGLVFKAWAYRKFGQLQGTSNPSKSEDEFVSYEEVDSTTNNQSVQKTKSIEKEKAYSAYEDLFE</sequence>
<reference evidence="2 3" key="1">
    <citation type="submission" date="2020-10" db="EMBL/GenBank/DDBJ databases">
        <title>Connecting structure to function with the recovery of over 1000 high-quality activated sludge metagenome-assembled genomes encoding full-length rRNA genes using long-read sequencing.</title>
        <authorList>
            <person name="Singleton C.M."/>
            <person name="Petriglieri F."/>
            <person name="Kristensen J.M."/>
            <person name="Kirkegaard R.H."/>
            <person name="Michaelsen T.Y."/>
            <person name="Andersen M.H."/>
            <person name="Karst S.M."/>
            <person name="Dueholm M.S."/>
            <person name="Nielsen P.H."/>
            <person name="Albertsen M."/>
        </authorList>
    </citation>
    <scope>NUCLEOTIDE SEQUENCE [LARGE SCALE GENOMIC DNA]</scope>
    <source>
        <strain evidence="2">Ribe_18-Q3-R11-54_BAT3C.373</strain>
    </source>
</reference>
<evidence type="ECO:0000313" key="3">
    <source>
        <dbReference type="Proteomes" id="UP000808349"/>
    </source>
</evidence>
<feature type="transmembrane region" description="Helical" evidence="1">
    <location>
        <begin position="43"/>
        <end position="63"/>
    </location>
</feature>
<name>A0A9D7S782_9BACT</name>
<evidence type="ECO:0000313" key="2">
    <source>
        <dbReference type="EMBL" id="MBK9716641.1"/>
    </source>
</evidence>
<evidence type="ECO:0000256" key="1">
    <source>
        <dbReference type="SAM" id="Phobius"/>
    </source>
</evidence>
<accession>A0A9D7S782</accession>
<proteinExistence type="predicted"/>
<protein>
    <submittedName>
        <fullName evidence="2">Uncharacterized protein</fullName>
    </submittedName>
</protein>
<comment type="caution">
    <text evidence="2">The sequence shown here is derived from an EMBL/GenBank/DDBJ whole genome shotgun (WGS) entry which is preliminary data.</text>
</comment>
<gene>
    <name evidence="2" type="ORF">IPO85_03825</name>
</gene>